<gene>
    <name evidence="3" type="ORF">OSB1V03_LOCUS2561</name>
</gene>
<evidence type="ECO:0000256" key="1">
    <source>
        <dbReference type="SAM" id="MobiDB-lite"/>
    </source>
</evidence>
<evidence type="ECO:0000313" key="4">
    <source>
        <dbReference type="Proteomes" id="UP000759131"/>
    </source>
</evidence>
<feature type="region of interest" description="Disordered" evidence="1">
    <location>
        <begin position="165"/>
        <end position="210"/>
    </location>
</feature>
<dbReference type="OrthoDB" id="6508886at2759"/>
<keyword evidence="2" id="KW-0472">Membrane</keyword>
<evidence type="ECO:0000256" key="2">
    <source>
        <dbReference type="SAM" id="Phobius"/>
    </source>
</evidence>
<reference evidence="3" key="1">
    <citation type="submission" date="2020-11" db="EMBL/GenBank/DDBJ databases">
        <authorList>
            <person name="Tran Van P."/>
        </authorList>
    </citation>
    <scope>NUCLEOTIDE SEQUENCE</scope>
</reference>
<feature type="compositionally biased region" description="Pro residues" evidence="1">
    <location>
        <begin position="184"/>
        <end position="195"/>
    </location>
</feature>
<dbReference type="Proteomes" id="UP000759131">
    <property type="component" value="Unassembled WGS sequence"/>
</dbReference>
<feature type="transmembrane region" description="Helical" evidence="2">
    <location>
        <begin position="67"/>
        <end position="85"/>
    </location>
</feature>
<feature type="transmembrane region" description="Helical" evidence="2">
    <location>
        <begin position="40"/>
        <end position="60"/>
    </location>
</feature>
<accession>A0A7R9KFZ2</accession>
<dbReference type="AlphaFoldDB" id="A0A7R9KFZ2"/>
<keyword evidence="2" id="KW-0812">Transmembrane</keyword>
<keyword evidence="2" id="KW-1133">Transmembrane helix</keyword>
<keyword evidence="4" id="KW-1185">Reference proteome</keyword>
<organism evidence="3">
    <name type="scientific">Medioppia subpectinata</name>
    <dbReference type="NCBI Taxonomy" id="1979941"/>
    <lineage>
        <taxon>Eukaryota</taxon>
        <taxon>Metazoa</taxon>
        <taxon>Ecdysozoa</taxon>
        <taxon>Arthropoda</taxon>
        <taxon>Chelicerata</taxon>
        <taxon>Arachnida</taxon>
        <taxon>Acari</taxon>
        <taxon>Acariformes</taxon>
        <taxon>Sarcoptiformes</taxon>
        <taxon>Oribatida</taxon>
        <taxon>Brachypylina</taxon>
        <taxon>Oppioidea</taxon>
        <taxon>Oppiidae</taxon>
        <taxon>Medioppia</taxon>
    </lineage>
</organism>
<name>A0A7R9KFZ2_9ACAR</name>
<protein>
    <submittedName>
        <fullName evidence="3">Uncharacterized protein</fullName>
    </submittedName>
</protein>
<sequence>MANDQSFSYRLVKISLIILNSLVVIGFTLSLLLIGHHLDSSVVIFVLIIESNFVAAIVGAIRESRPLVLTTGSITLMILLLAAFSRTERTQNTTFTLLYFLAIVMLSYAFSAMLKERQLRGVLGHRSAANGGRQLSAAATAASEAPFAAVIVYDSPAQHSLQVALPMSPHSPLPDSEANNSFKDPPPPYEECPPPKYEDVTTIDNNRPPF</sequence>
<evidence type="ECO:0000313" key="3">
    <source>
        <dbReference type="EMBL" id="CAD7622092.1"/>
    </source>
</evidence>
<dbReference type="EMBL" id="OC855497">
    <property type="protein sequence ID" value="CAD7622092.1"/>
    <property type="molecule type" value="Genomic_DNA"/>
</dbReference>
<proteinExistence type="predicted"/>
<dbReference type="EMBL" id="CAJPIZ010000922">
    <property type="protein sequence ID" value="CAG2102522.1"/>
    <property type="molecule type" value="Genomic_DNA"/>
</dbReference>
<feature type="transmembrane region" description="Helical" evidence="2">
    <location>
        <begin position="12"/>
        <end position="34"/>
    </location>
</feature>
<feature type="transmembrane region" description="Helical" evidence="2">
    <location>
        <begin position="97"/>
        <end position="114"/>
    </location>
</feature>